<organism evidence="4 9">
    <name type="scientific">Rotaria magnacalcarata</name>
    <dbReference type="NCBI Taxonomy" id="392030"/>
    <lineage>
        <taxon>Eukaryota</taxon>
        <taxon>Metazoa</taxon>
        <taxon>Spiralia</taxon>
        <taxon>Gnathifera</taxon>
        <taxon>Rotifera</taxon>
        <taxon>Eurotatoria</taxon>
        <taxon>Bdelloidea</taxon>
        <taxon>Philodinida</taxon>
        <taxon>Philodinidae</taxon>
        <taxon>Rotaria</taxon>
    </lineage>
</organism>
<evidence type="ECO:0000259" key="1">
    <source>
        <dbReference type="PROSITE" id="PS50404"/>
    </source>
</evidence>
<feature type="domain" description="GST C-terminal" evidence="2">
    <location>
        <begin position="95"/>
        <end position="214"/>
    </location>
</feature>
<dbReference type="InterPro" id="IPR050213">
    <property type="entry name" value="GST_superfamily"/>
</dbReference>
<dbReference type="GO" id="GO:0006749">
    <property type="term" value="P:glutathione metabolic process"/>
    <property type="evidence" value="ECO:0007669"/>
    <property type="project" value="TreeGrafter"/>
</dbReference>
<dbReference type="Proteomes" id="UP000663855">
    <property type="component" value="Unassembled WGS sequence"/>
</dbReference>
<dbReference type="Proteomes" id="UP000681720">
    <property type="component" value="Unassembled WGS sequence"/>
</dbReference>
<comment type="caution">
    <text evidence="4">The sequence shown here is derived from an EMBL/GenBank/DDBJ whole genome shotgun (WGS) entry which is preliminary data.</text>
</comment>
<reference evidence="4" key="1">
    <citation type="submission" date="2021-02" db="EMBL/GenBank/DDBJ databases">
        <authorList>
            <person name="Nowell W R."/>
        </authorList>
    </citation>
    <scope>NUCLEOTIDE SEQUENCE</scope>
</reference>
<accession>A0A815S3B0</accession>
<evidence type="ECO:0000313" key="9">
    <source>
        <dbReference type="Proteomes" id="UP000663834"/>
    </source>
</evidence>
<dbReference type="InterPro" id="IPR010987">
    <property type="entry name" value="Glutathione-S-Trfase_C-like"/>
</dbReference>
<dbReference type="SUPFAM" id="SSF52833">
    <property type="entry name" value="Thioredoxin-like"/>
    <property type="match status" value="1"/>
</dbReference>
<dbReference type="InterPro" id="IPR004045">
    <property type="entry name" value="Glutathione_S-Trfase_N"/>
</dbReference>
<dbReference type="AlphaFoldDB" id="A0A815S3B0"/>
<dbReference type="EMBL" id="CAJNOV010000018">
    <property type="protein sequence ID" value="CAF0956364.1"/>
    <property type="molecule type" value="Genomic_DNA"/>
</dbReference>
<dbReference type="EMBL" id="CAJNOW010006442">
    <property type="protein sequence ID" value="CAF1484848.1"/>
    <property type="molecule type" value="Genomic_DNA"/>
</dbReference>
<evidence type="ECO:0000313" key="6">
    <source>
        <dbReference type="EMBL" id="CAF3823619.1"/>
    </source>
</evidence>
<evidence type="ECO:0000313" key="7">
    <source>
        <dbReference type="EMBL" id="CAF3939718.1"/>
    </source>
</evidence>
<dbReference type="InterPro" id="IPR036249">
    <property type="entry name" value="Thioredoxin-like_sf"/>
</dbReference>
<dbReference type="EMBL" id="CAJNRE010002921">
    <property type="protein sequence ID" value="CAF1998070.1"/>
    <property type="molecule type" value="Genomic_DNA"/>
</dbReference>
<dbReference type="PROSITE" id="PS50404">
    <property type="entry name" value="GST_NTER"/>
    <property type="match status" value="1"/>
</dbReference>
<dbReference type="EMBL" id="CAJOBI010004398">
    <property type="protein sequence ID" value="CAF4000494.1"/>
    <property type="molecule type" value="Genomic_DNA"/>
</dbReference>
<dbReference type="SUPFAM" id="SSF47616">
    <property type="entry name" value="GST C-terminal domain-like"/>
    <property type="match status" value="1"/>
</dbReference>
<proteinExistence type="predicted"/>
<dbReference type="Proteomes" id="UP000676336">
    <property type="component" value="Unassembled WGS sequence"/>
</dbReference>
<evidence type="ECO:0000313" key="5">
    <source>
        <dbReference type="EMBL" id="CAF1998070.1"/>
    </source>
</evidence>
<dbReference type="PANTHER" id="PTHR11571">
    <property type="entry name" value="GLUTATHIONE S-TRANSFERASE"/>
    <property type="match status" value="1"/>
</dbReference>
<name>A0A815S3B0_9BILA</name>
<protein>
    <recommendedName>
        <fullName evidence="10">Glutathione S-transferase</fullName>
    </recommendedName>
</protein>
<evidence type="ECO:0000259" key="2">
    <source>
        <dbReference type="PROSITE" id="PS50405"/>
    </source>
</evidence>
<dbReference type="PANTHER" id="PTHR11571:SF150">
    <property type="entry name" value="GLUTATHIONE S-TRANSFERASE"/>
    <property type="match status" value="1"/>
</dbReference>
<dbReference type="Gene3D" id="1.20.1050.10">
    <property type="match status" value="1"/>
</dbReference>
<dbReference type="Proteomes" id="UP000663834">
    <property type="component" value="Unassembled WGS sequence"/>
</dbReference>
<dbReference type="PROSITE" id="PS50405">
    <property type="entry name" value="GST_CTER"/>
    <property type="match status" value="1"/>
</dbReference>
<dbReference type="SFLD" id="SFLDG01205">
    <property type="entry name" value="AMPS.1"/>
    <property type="match status" value="1"/>
</dbReference>
<dbReference type="SFLD" id="SFLDG00363">
    <property type="entry name" value="AMPS_(cytGST):_Alpha-__Mu-__Pi"/>
    <property type="match status" value="1"/>
</dbReference>
<dbReference type="Proteomes" id="UP000663824">
    <property type="component" value="Unassembled WGS sequence"/>
</dbReference>
<dbReference type="EMBL" id="CAJOBJ010000452">
    <property type="protein sequence ID" value="CAF3823619.1"/>
    <property type="molecule type" value="Genomic_DNA"/>
</dbReference>
<dbReference type="Pfam" id="PF14497">
    <property type="entry name" value="GST_C_3"/>
    <property type="match status" value="1"/>
</dbReference>
<dbReference type="CDD" id="cd03039">
    <property type="entry name" value="GST_N_Sigma_like"/>
    <property type="match status" value="1"/>
</dbReference>
<sequence length="214" mass="24618">MSSTSTYKLIYFNGRGLAETSRMLFKAAGQEFEDFRYSVTINGSQYIRPEWEADKSKYIYEKIPVLEIDGGKHIIVQSKAIERFLARRFNMYGTNDVEAAVIDAAGEQINDVKQAYNKAKAAGADSEKKFFEEDLKKTFLAFEKQANKDNSGYWISSRLSLFDIQLYNLINSFGDQESVQKVLDECPTLKTIHDQVEQTAEIKKWVEERPKTIF</sequence>
<dbReference type="InterPro" id="IPR004046">
    <property type="entry name" value="GST_C"/>
</dbReference>
<dbReference type="EMBL" id="CAJOBH010003146">
    <property type="protein sequence ID" value="CAF3939718.1"/>
    <property type="molecule type" value="Genomic_DNA"/>
</dbReference>
<dbReference type="GO" id="GO:0004364">
    <property type="term" value="F:glutathione transferase activity"/>
    <property type="evidence" value="ECO:0007669"/>
    <property type="project" value="TreeGrafter"/>
</dbReference>
<dbReference type="Pfam" id="PF02798">
    <property type="entry name" value="GST_N"/>
    <property type="match status" value="1"/>
</dbReference>
<evidence type="ECO:0008006" key="10">
    <source>
        <dbReference type="Google" id="ProtNLM"/>
    </source>
</evidence>
<dbReference type="SFLD" id="SFLDS00019">
    <property type="entry name" value="Glutathione_Transferase_(cytos"/>
    <property type="match status" value="1"/>
</dbReference>
<dbReference type="InterPro" id="IPR036282">
    <property type="entry name" value="Glutathione-S-Trfase_C_sf"/>
</dbReference>
<dbReference type="Proteomes" id="UP000681967">
    <property type="component" value="Unassembled WGS sequence"/>
</dbReference>
<dbReference type="InterPro" id="IPR040079">
    <property type="entry name" value="Glutathione_S-Trfase"/>
</dbReference>
<feature type="domain" description="GST N-terminal" evidence="1">
    <location>
        <begin position="5"/>
        <end position="93"/>
    </location>
</feature>
<evidence type="ECO:0000313" key="8">
    <source>
        <dbReference type="EMBL" id="CAF4000494.1"/>
    </source>
</evidence>
<gene>
    <name evidence="7" type="ORF">BYL167_LOCUS10450</name>
    <name evidence="3" type="ORF">CJN711_LOCUS199</name>
    <name evidence="6" type="ORF">GIL414_LOCUS2372</name>
    <name evidence="4" type="ORF">KQP761_LOCUS13765</name>
    <name evidence="5" type="ORF">MBJ925_LOCUS8102</name>
    <name evidence="8" type="ORF">SMN809_LOCUS11905</name>
</gene>
<dbReference type="Gene3D" id="3.40.30.10">
    <property type="entry name" value="Glutaredoxin"/>
    <property type="match status" value="1"/>
</dbReference>
<dbReference type="OrthoDB" id="414243at2759"/>
<evidence type="ECO:0000313" key="3">
    <source>
        <dbReference type="EMBL" id="CAF0956364.1"/>
    </source>
</evidence>
<evidence type="ECO:0000313" key="4">
    <source>
        <dbReference type="EMBL" id="CAF1484848.1"/>
    </source>
</evidence>